<protein>
    <recommendedName>
        <fullName evidence="3">HPP family protein</fullName>
    </recommendedName>
</protein>
<evidence type="ECO:0000313" key="2">
    <source>
        <dbReference type="EMBL" id="POH37219.1"/>
    </source>
</evidence>
<feature type="transmembrane region" description="Helical" evidence="1">
    <location>
        <begin position="12"/>
        <end position="28"/>
    </location>
</feature>
<dbReference type="AlphaFoldDB" id="A0A2P4R7I0"/>
<feature type="transmembrane region" description="Helical" evidence="1">
    <location>
        <begin position="203"/>
        <end position="221"/>
    </location>
</feature>
<evidence type="ECO:0000256" key="1">
    <source>
        <dbReference type="SAM" id="Phobius"/>
    </source>
</evidence>
<feature type="transmembrane region" description="Helical" evidence="1">
    <location>
        <begin position="119"/>
        <end position="140"/>
    </location>
</feature>
<feature type="transmembrane region" description="Helical" evidence="1">
    <location>
        <begin position="228"/>
        <end position="246"/>
    </location>
</feature>
<proteinExistence type="predicted"/>
<dbReference type="EMBL" id="PPWZ01000025">
    <property type="protein sequence ID" value="POH37219.1"/>
    <property type="molecule type" value="Genomic_DNA"/>
</dbReference>
<feature type="transmembrane region" description="Helical" evidence="1">
    <location>
        <begin position="266"/>
        <end position="289"/>
    </location>
</feature>
<sequence length="313" mass="34909">MLLSTTEKKNYLIGFLFILFMVTCATLLNDMEIILPEIGALTAGTWIYQNKTWINQPAKIFLAPSGTAIIGFLINKLSIVYAEKVLLGLILMLLFLRVLKSNLAPSFATGLLPIIINATHWSFILAIILFTATLMCGVFLQGTYKESAPNKTIQKNHMLIFSLMTLVWVSVVWFLGFSQMAAIPPVMVVFFEVLQKDRYSWRIASKHFIALVGAASIGVAVHLLFNSWLISTVIALPLVFILLQLLKIKLPAAFAFPLLALVLPKSMFHMLPITAIFASSFFLGAMVILKRITNSYDVTPNVEDKKIQCDNHP</sequence>
<organism evidence="2">
    <name type="scientific">Companilactobacillus formosensis</name>
    <dbReference type="NCBI Taxonomy" id="1617889"/>
    <lineage>
        <taxon>Bacteria</taxon>
        <taxon>Bacillati</taxon>
        <taxon>Bacillota</taxon>
        <taxon>Bacilli</taxon>
        <taxon>Lactobacillales</taxon>
        <taxon>Lactobacillaceae</taxon>
        <taxon>Companilactobacillus</taxon>
    </lineage>
</organism>
<gene>
    <name evidence="2" type="ORF">C2R26_04225</name>
</gene>
<accession>A0A2P4R7I0</accession>
<evidence type="ECO:0008006" key="3">
    <source>
        <dbReference type="Google" id="ProtNLM"/>
    </source>
</evidence>
<reference evidence="2" key="1">
    <citation type="submission" date="2018-01" db="EMBL/GenBank/DDBJ databases">
        <title>Genome sequnecing of Lactobacillus formosensis KACC 18721.</title>
        <authorList>
            <person name="Kim S.-J."/>
            <person name="Heo J."/>
        </authorList>
    </citation>
    <scope>NUCLEOTIDE SEQUENCE</scope>
    <source>
        <strain evidence="2">KACC 18721</strain>
    </source>
</reference>
<comment type="caution">
    <text evidence="2">The sequence shown here is derived from an EMBL/GenBank/DDBJ whole genome shotgun (WGS) entry which is preliminary data.</text>
</comment>
<feature type="transmembrane region" description="Helical" evidence="1">
    <location>
        <begin position="58"/>
        <end position="74"/>
    </location>
</feature>
<feature type="transmembrane region" description="Helical" evidence="1">
    <location>
        <begin position="160"/>
        <end position="183"/>
    </location>
</feature>
<feature type="transmembrane region" description="Helical" evidence="1">
    <location>
        <begin position="81"/>
        <end position="99"/>
    </location>
</feature>
<keyword evidence="1" id="KW-0472">Membrane</keyword>
<name>A0A2P4R7I0_9LACO</name>
<keyword evidence="1" id="KW-0812">Transmembrane</keyword>
<keyword evidence="1" id="KW-1133">Transmembrane helix</keyword>